<evidence type="ECO:0000313" key="2">
    <source>
        <dbReference type="EMBL" id="VDZ64714.1"/>
    </source>
</evidence>
<dbReference type="Pfam" id="PF03772">
    <property type="entry name" value="Competence"/>
    <property type="match status" value="1"/>
</dbReference>
<gene>
    <name evidence="2" type="ORF">NCTC11214_05117</name>
</gene>
<dbReference type="NCBIfam" id="TIGR00360">
    <property type="entry name" value="ComEC_N-term"/>
    <property type="match status" value="1"/>
</dbReference>
<feature type="domain" description="ComEC/Rec2-related protein" evidence="1">
    <location>
        <begin position="57"/>
        <end position="125"/>
    </location>
</feature>
<evidence type="ECO:0000259" key="1">
    <source>
        <dbReference type="Pfam" id="PF03772"/>
    </source>
</evidence>
<protein>
    <submittedName>
        <fullName evidence="2">ComEC family competence protein</fullName>
    </submittedName>
</protein>
<sequence length="146" mass="16008">MLALAFGERAQVAQRLRERLQKTGIAPPDGNFRPAYFSGRHDDLGGWARLGQALLPARWIGYRLPLLIGTGVALGYAWLAGGHPPALRAAIALTLWVILRLRGICCSSWQVWLWCICLILLSDPLGDTIRQFLAIGTGGCRADFLV</sequence>
<dbReference type="Proteomes" id="UP000281391">
    <property type="component" value="Chromosome"/>
</dbReference>
<dbReference type="KEGG" id="sof:NCTC11214_05117"/>
<dbReference type="AlphaFoldDB" id="A0A3S4DRI0"/>
<evidence type="ECO:0000313" key="3">
    <source>
        <dbReference type="Proteomes" id="UP000281391"/>
    </source>
</evidence>
<accession>A0A3S4DRI0</accession>
<dbReference type="EMBL" id="LR134117">
    <property type="protein sequence ID" value="VDZ64714.1"/>
    <property type="molecule type" value="Genomic_DNA"/>
</dbReference>
<reference evidence="2 3" key="1">
    <citation type="submission" date="2018-12" db="EMBL/GenBank/DDBJ databases">
        <authorList>
            <consortium name="Pathogen Informatics"/>
        </authorList>
    </citation>
    <scope>NUCLEOTIDE SEQUENCE [LARGE SCALE GENOMIC DNA]</scope>
    <source>
        <strain evidence="2 3">NCTC11214</strain>
    </source>
</reference>
<proteinExistence type="predicted"/>
<dbReference type="InterPro" id="IPR004477">
    <property type="entry name" value="ComEC_N"/>
</dbReference>
<name>A0A3S4DRI0_SEROD</name>
<organism evidence="2 3">
    <name type="scientific">Serratia odorifera</name>
    <dbReference type="NCBI Taxonomy" id="618"/>
    <lineage>
        <taxon>Bacteria</taxon>
        <taxon>Pseudomonadati</taxon>
        <taxon>Pseudomonadota</taxon>
        <taxon>Gammaproteobacteria</taxon>
        <taxon>Enterobacterales</taxon>
        <taxon>Yersiniaceae</taxon>
        <taxon>Serratia</taxon>
    </lineage>
</organism>